<evidence type="ECO:0000313" key="2">
    <source>
        <dbReference type="Proteomes" id="UP000589085"/>
    </source>
</evidence>
<sequence length="79" mass="8896">MGRDVVVTITPRALSEKDAARYLSLSVSGFRSLVATAIRSIKLGQRRKAYLREDLDRWLDHQAGIAPTPTLANPWDKFK</sequence>
<evidence type="ECO:0000313" key="1">
    <source>
        <dbReference type="EMBL" id="MBB2159686.1"/>
    </source>
</evidence>
<dbReference type="AlphaFoldDB" id="A0A7W4NKZ1"/>
<accession>A0A7W4NKZ1</accession>
<dbReference type="RefSeq" id="WP_182996538.1">
    <property type="nucleotide sequence ID" value="NZ_JABEQJ010000005.1"/>
</dbReference>
<dbReference type="EMBL" id="JABEQJ010000005">
    <property type="protein sequence ID" value="MBB2159686.1"/>
    <property type="molecule type" value="Genomic_DNA"/>
</dbReference>
<protein>
    <submittedName>
        <fullName evidence="1">Helix-turn-helix domain-containing protein</fullName>
    </submittedName>
</protein>
<organism evidence="1 2">
    <name type="scientific">Gluconacetobacter sacchari</name>
    <dbReference type="NCBI Taxonomy" id="92759"/>
    <lineage>
        <taxon>Bacteria</taxon>
        <taxon>Pseudomonadati</taxon>
        <taxon>Pseudomonadota</taxon>
        <taxon>Alphaproteobacteria</taxon>
        <taxon>Acetobacterales</taxon>
        <taxon>Acetobacteraceae</taxon>
        <taxon>Gluconacetobacter</taxon>
    </lineage>
</organism>
<reference evidence="1 2" key="1">
    <citation type="submission" date="2020-04" db="EMBL/GenBank/DDBJ databases">
        <title>Description of novel Gluconacetobacter.</title>
        <authorList>
            <person name="Sombolestani A."/>
        </authorList>
    </citation>
    <scope>NUCLEOTIDE SEQUENCE [LARGE SCALE GENOMIC DNA]</scope>
    <source>
        <strain evidence="1 2">LMG 19747</strain>
    </source>
</reference>
<name>A0A7W4NKZ1_9PROT</name>
<proteinExistence type="predicted"/>
<comment type="caution">
    <text evidence="1">The sequence shown here is derived from an EMBL/GenBank/DDBJ whole genome shotgun (WGS) entry which is preliminary data.</text>
</comment>
<dbReference type="Proteomes" id="UP000589085">
    <property type="component" value="Unassembled WGS sequence"/>
</dbReference>
<gene>
    <name evidence="1" type="ORF">HLH48_05780</name>
</gene>